<proteinExistence type="predicted"/>
<protein>
    <submittedName>
        <fullName evidence="2">Uncharacterized protein</fullName>
    </submittedName>
</protein>
<evidence type="ECO:0000313" key="3">
    <source>
        <dbReference type="Proteomes" id="UP000622017"/>
    </source>
</evidence>
<feature type="chain" id="PRO_5046973731" evidence="1">
    <location>
        <begin position="22"/>
        <end position="141"/>
    </location>
</feature>
<dbReference type="Proteomes" id="UP000622017">
    <property type="component" value="Unassembled WGS sequence"/>
</dbReference>
<comment type="caution">
    <text evidence="2">The sequence shown here is derived from an EMBL/GenBank/DDBJ whole genome shotgun (WGS) entry which is preliminary data.</text>
</comment>
<keyword evidence="3" id="KW-1185">Reference proteome</keyword>
<dbReference type="EMBL" id="JACSCY010000015">
    <property type="protein sequence ID" value="MBC6612489.1"/>
    <property type="molecule type" value="Genomic_DNA"/>
</dbReference>
<dbReference type="PROSITE" id="PS51257">
    <property type="entry name" value="PROKAR_LIPOPROTEIN"/>
    <property type="match status" value="1"/>
</dbReference>
<organism evidence="2 3">
    <name type="scientific">Hymenobacter citatus</name>
    <dbReference type="NCBI Taxonomy" id="2763506"/>
    <lineage>
        <taxon>Bacteria</taxon>
        <taxon>Pseudomonadati</taxon>
        <taxon>Bacteroidota</taxon>
        <taxon>Cytophagia</taxon>
        <taxon>Cytophagales</taxon>
        <taxon>Hymenobacteraceae</taxon>
        <taxon>Hymenobacter</taxon>
    </lineage>
</organism>
<keyword evidence="1" id="KW-0732">Signal</keyword>
<evidence type="ECO:0000256" key="1">
    <source>
        <dbReference type="SAM" id="SignalP"/>
    </source>
</evidence>
<gene>
    <name evidence="2" type="ORF">H8B15_16320</name>
</gene>
<reference evidence="2 3" key="1">
    <citation type="submission" date="2020-08" db="EMBL/GenBank/DDBJ databases">
        <title>Hymenobacter sp.</title>
        <authorList>
            <person name="Kim M.K."/>
        </authorList>
    </citation>
    <scope>NUCLEOTIDE SEQUENCE [LARGE SCALE GENOMIC DNA]</scope>
    <source>
        <strain evidence="2 3">BT507</strain>
    </source>
</reference>
<accession>A0ABR7MN28</accession>
<feature type="signal peptide" evidence="1">
    <location>
        <begin position="1"/>
        <end position="21"/>
    </location>
</feature>
<sequence length="141" mass="15061">MKNTVLLVLSWLSLVSLGSCTEAPPQCIPGIVVGTTCTGGYLIQIDEKYPIGQALQFSGDGSTNSLPGPAATPATYTNVIEVFGLYDPAILRGKQLYFQLREPKADDALPHYCTANVIGYTAPQFVVTNYADTSCYAFAAE</sequence>
<dbReference type="RefSeq" id="WP_187320724.1">
    <property type="nucleotide sequence ID" value="NZ_JACSCY010000015.1"/>
</dbReference>
<evidence type="ECO:0000313" key="2">
    <source>
        <dbReference type="EMBL" id="MBC6612489.1"/>
    </source>
</evidence>
<name>A0ABR7MN28_9BACT</name>